<dbReference type="GO" id="GO:0000272">
    <property type="term" value="P:polysaccharide catabolic process"/>
    <property type="evidence" value="ECO:0007669"/>
    <property type="project" value="UniProtKB-KW"/>
</dbReference>
<evidence type="ECO:0000313" key="4">
    <source>
        <dbReference type="EMBL" id="OXA93472.1"/>
    </source>
</evidence>
<feature type="signal peptide" evidence="3">
    <location>
        <begin position="1"/>
        <end position="19"/>
    </location>
</feature>
<keyword evidence="3" id="KW-0732">Signal</keyword>
<dbReference type="Proteomes" id="UP000198345">
    <property type="component" value="Unassembled WGS sequence"/>
</dbReference>
<evidence type="ECO:0000313" key="5">
    <source>
        <dbReference type="Proteomes" id="UP000198345"/>
    </source>
</evidence>
<keyword evidence="2" id="KW-0326">Glycosidase</keyword>
<dbReference type="InterPro" id="IPR013319">
    <property type="entry name" value="GH11/12"/>
</dbReference>
<dbReference type="RefSeq" id="WP_089049038.1">
    <property type="nucleotide sequence ID" value="NZ_FXTV01000014.1"/>
</dbReference>
<sequence>MKKTLLFAALCSMFISCEATDVNNEAEVKANWSSSAQYANWSNGGYTVYNNIWGSGAGSQSIWANSYSQWGVWANHPNTDGIKSYPNSTKYIGKVLSKINTLTTSFNATTPSGGAWETSYDIWDVAKAHEIMLWMNYTGNANGTGNVKPISYNYSATGAAIAVFTNETIGGHTWNVYRGNNGSNNVYSFLRTTKTNSGTIDVKAILNWIKSKGWIGDINVGDVQFGFEITSSYGTNANGLNYTCNSYSVTSN</sequence>
<dbReference type="GO" id="GO:0008810">
    <property type="term" value="F:cellulase activity"/>
    <property type="evidence" value="ECO:0007669"/>
    <property type="project" value="InterPro"/>
</dbReference>
<dbReference type="Pfam" id="PF01670">
    <property type="entry name" value="Glyco_hydro_12"/>
    <property type="match status" value="1"/>
</dbReference>
<dbReference type="PANTHER" id="PTHR34002">
    <property type="entry name" value="BLR1656 PROTEIN"/>
    <property type="match status" value="1"/>
</dbReference>
<dbReference type="InterPro" id="IPR002594">
    <property type="entry name" value="GH12"/>
</dbReference>
<gene>
    <name evidence="4" type="ORF">B0A66_06485</name>
</gene>
<dbReference type="PROSITE" id="PS51257">
    <property type="entry name" value="PROKAR_LIPOPROTEIN"/>
    <property type="match status" value="1"/>
</dbReference>
<comment type="caution">
    <text evidence="4">The sequence shown here is derived from an EMBL/GenBank/DDBJ whole genome shotgun (WGS) entry which is preliminary data.</text>
</comment>
<dbReference type="InterPro" id="IPR013320">
    <property type="entry name" value="ConA-like_dom_sf"/>
</dbReference>
<organism evidence="4 5">
    <name type="scientific">Flavobacterium hercynium</name>
    <dbReference type="NCBI Taxonomy" id="387094"/>
    <lineage>
        <taxon>Bacteria</taxon>
        <taxon>Pseudomonadati</taxon>
        <taxon>Bacteroidota</taxon>
        <taxon>Flavobacteriia</taxon>
        <taxon>Flavobacteriales</taxon>
        <taxon>Flavobacteriaceae</taxon>
        <taxon>Flavobacterium</taxon>
    </lineage>
</organism>
<dbReference type="OrthoDB" id="8885070at2"/>
<protein>
    <submittedName>
        <fullName evidence="4">Glycosyl hydrolase</fullName>
    </submittedName>
</protein>
<proteinExistence type="inferred from homology"/>
<keyword evidence="2" id="KW-0119">Carbohydrate metabolism</keyword>
<dbReference type="PANTHER" id="PTHR34002:SF9">
    <property type="entry name" value="XYLOGLUCAN-SPECIFIC ENDO-BETA-1,4-GLUCANASE A"/>
    <property type="match status" value="1"/>
</dbReference>
<comment type="similarity">
    <text evidence="1 2">Belongs to the glycosyl hydrolase 12 (cellulase H) family.</text>
</comment>
<reference evidence="4 5" key="1">
    <citation type="submission" date="2016-11" db="EMBL/GenBank/DDBJ databases">
        <title>Whole genomes of Flavobacteriaceae.</title>
        <authorList>
            <person name="Stine C."/>
            <person name="Li C."/>
            <person name="Tadesse D."/>
        </authorList>
    </citation>
    <scope>NUCLEOTIDE SEQUENCE [LARGE SCALE GENOMIC DNA]</scope>
    <source>
        <strain evidence="4 5">DSM 18292</strain>
    </source>
</reference>
<dbReference type="SUPFAM" id="SSF49899">
    <property type="entry name" value="Concanavalin A-like lectins/glucanases"/>
    <property type="match status" value="1"/>
</dbReference>
<keyword evidence="2" id="KW-0624">Polysaccharide degradation</keyword>
<dbReference type="AlphaFoldDB" id="A0A226HH45"/>
<accession>A0A226HH45</accession>
<evidence type="ECO:0000256" key="1">
    <source>
        <dbReference type="ARBA" id="ARBA00005519"/>
    </source>
</evidence>
<dbReference type="Gene3D" id="2.60.120.180">
    <property type="match status" value="1"/>
</dbReference>
<dbReference type="EMBL" id="MUGW01000013">
    <property type="protein sequence ID" value="OXA93472.1"/>
    <property type="molecule type" value="Genomic_DNA"/>
</dbReference>
<keyword evidence="2 4" id="KW-0378">Hydrolase</keyword>
<name>A0A226HH45_9FLAO</name>
<evidence type="ECO:0000256" key="2">
    <source>
        <dbReference type="RuleBase" id="RU361163"/>
    </source>
</evidence>
<evidence type="ECO:0000256" key="3">
    <source>
        <dbReference type="SAM" id="SignalP"/>
    </source>
</evidence>
<dbReference type="NCBIfam" id="NF004860">
    <property type="entry name" value="PRK06215.1"/>
    <property type="match status" value="1"/>
</dbReference>
<feature type="chain" id="PRO_5012398201" evidence="3">
    <location>
        <begin position="20"/>
        <end position="252"/>
    </location>
</feature>
<keyword evidence="5" id="KW-1185">Reference proteome</keyword>